<reference evidence="11 12" key="1">
    <citation type="submission" date="2018-07" db="EMBL/GenBank/DDBJ databases">
        <title>Pseudomonas laoshanensis sp. nov., isolated from soil.</title>
        <authorList>
            <person name="Sun J."/>
            <person name="Yu L."/>
            <person name="Wang M."/>
            <person name="Zhang C."/>
        </authorList>
    </citation>
    <scope>NUCLEOTIDE SEQUENCE [LARGE SCALE GENOMIC DNA]</scope>
    <source>
        <strain evidence="11 12">Y22</strain>
    </source>
</reference>
<keyword evidence="7 11" id="KW-0560">Oxidoreductase</keyword>
<dbReference type="SUPFAM" id="SSF51197">
    <property type="entry name" value="Clavaminate synthase-like"/>
    <property type="match status" value="1"/>
</dbReference>
<evidence type="ECO:0000256" key="3">
    <source>
        <dbReference type="ARBA" id="ARBA00007851"/>
    </source>
</evidence>
<evidence type="ECO:0000256" key="9">
    <source>
        <dbReference type="ARBA" id="ARBA00049228"/>
    </source>
</evidence>
<evidence type="ECO:0000256" key="5">
    <source>
        <dbReference type="ARBA" id="ARBA00022723"/>
    </source>
</evidence>
<name>A0A7V7GW87_9GAMM</name>
<keyword evidence="12" id="KW-1185">Reference proteome</keyword>
<comment type="cofactor">
    <cofactor evidence="1">
        <name>Fe(2+)</name>
        <dbReference type="ChEBI" id="CHEBI:29033"/>
    </cofactor>
</comment>
<keyword evidence="6" id="KW-0223">Dioxygenase</keyword>
<evidence type="ECO:0000256" key="2">
    <source>
        <dbReference type="ARBA" id="ARBA00004063"/>
    </source>
</evidence>
<gene>
    <name evidence="11" type="primary">thpD</name>
    <name evidence="11" type="ORF">DT594_04105</name>
</gene>
<evidence type="ECO:0000256" key="7">
    <source>
        <dbReference type="ARBA" id="ARBA00023002"/>
    </source>
</evidence>
<keyword evidence="5" id="KW-0479">Metal-binding</keyword>
<dbReference type="RefSeq" id="WP_149331482.1">
    <property type="nucleotide sequence ID" value="NZ_JBHOFR010000003.1"/>
</dbReference>
<dbReference type="GO" id="GO:0005506">
    <property type="term" value="F:iron ion binding"/>
    <property type="evidence" value="ECO:0007669"/>
    <property type="project" value="UniProtKB-ARBA"/>
</dbReference>
<organism evidence="11 12">
    <name type="scientific">Halopseudomonas laoshanensis</name>
    <dbReference type="NCBI Taxonomy" id="2268758"/>
    <lineage>
        <taxon>Bacteria</taxon>
        <taxon>Pseudomonadati</taxon>
        <taxon>Pseudomonadota</taxon>
        <taxon>Gammaproteobacteria</taxon>
        <taxon>Pseudomonadales</taxon>
        <taxon>Pseudomonadaceae</taxon>
        <taxon>Halopseudomonas</taxon>
    </lineage>
</organism>
<dbReference type="NCBIfam" id="TIGR02408">
    <property type="entry name" value="ectoine_ThpD"/>
    <property type="match status" value="1"/>
</dbReference>
<comment type="catalytic activity">
    <reaction evidence="9">
        <text>L-ectoine + 2-oxoglutarate + O2 = 5-hydroxyectoine + succinate + CO2</text>
        <dbReference type="Rhea" id="RHEA:45740"/>
        <dbReference type="ChEBI" id="CHEBI:15379"/>
        <dbReference type="ChEBI" id="CHEBI:16526"/>
        <dbReference type="ChEBI" id="CHEBI:16810"/>
        <dbReference type="ChEBI" id="CHEBI:30031"/>
        <dbReference type="ChEBI" id="CHEBI:58515"/>
        <dbReference type="ChEBI" id="CHEBI:85413"/>
        <dbReference type="EC" id="1.14.11.55"/>
    </reaction>
</comment>
<dbReference type="InterPro" id="IPR008775">
    <property type="entry name" value="Phytyl_CoA_dOase-like"/>
</dbReference>
<dbReference type="GO" id="GO:0016706">
    <property type="term" value="F:2-oxoglutarate-dependent dioxygenase activity"/>
    <property type="evidence" value="ECO:0007669"/>
    <property type="project" value="InterPro"/>
</dbReference>
<dbReference type="InterPro" id="IPR012774">
    <property type="entry name" value="EctD"/>
</dbReference>
<proteinExistence type="inferred from homology"/>
<comment type="subunit">
    <text evidence="4">Homodimer.</text>
</comment>
<comment type="similarity">
    <text evidence="3">Belongs to the PhyH family. EctD subfamily.</text>
</comment>
<evidence type="ECO:0000256" key="6">
    <source>
        <dbReference type="ARBA" id="ARBA00022964"/>
    </source>
</evidence>
<dbReference type="OrthoDB" id="9791262at2"/>
<evidence type="ECO:0000313" key="11">
    <source>
        <dbReference type="EMBL" id="KAA0696527.1"/>
    </source>
</evidence>
<evidence type="ECO:0000256" key="4">
    <source>
        <dbReference type="ARBA" id="ARBA00011738"/>
    </source>
</evidence>
<dbReference type="Gene3D" id="2.60.120.620">
    <property type="entry name" value="q2cbj1_9rhob like domain"/>
    <property type="match status" value="1"/>
</dbReference>
<comment type="caution">
    <text evidence="11">The sequence shown here is derived from an EMBL/GenBank/DDBJ whole genome shotgun (WGS) entry which is preliminary data.</text>
</comment>
<dbReference type="Proteomes" id="UP000463138">
    <property type="component" value="Unassembled WGS sequence"/>
</dbReference>
<keyword evidence="8" id="KW-0408">Iron</keyword>
<accession>A0A7V7GW87</accession>
<dbReference type="PANTHER" id="PTHR20883">
    <property type="entry name" value="PHYTANOYL-COA DIOXYGENASE DOMAIN CONTAINING 1"/>
    <property type="match status" value="1"/>
</dbReference>
<protein>
    <recommendedName>
        <fullName evidence="10">Ectoine hydroxylase</fullName>
        <ecNumber evidence="10">1.14.11.55</ecNumber>
    </recommendedName>
</protein>
<dbReference type="EC" id="1.14.11.55" evidence="10"/>
<sequence>MTKSLDLYPTRLPEHHAPVRRRDPVVHSRNQHRWNGPLDEVALSHYERDGFLWFEGFFSQESMQPFFEELKEMAQDPEMLKSEQVISDPASGAIRSVFGMHELSERFSKLTRDPRILGMVRQLLGSEVYIHQSRINDKYGFQGSGFDWHSDFETWHAEDGMPRMRAVSASLMLTDNNEFNGPLMLIPGSHHQFVPCVGETPEANWESSLKAQKVGVPDETVLADLGKRGGIQSPKGPAGSLLLFECNVLHASNGNMSPWPRSNLFFVYNSVDNPLGVPYAAKSERPEYLGARRNVKPLEIHDDFPELAGQGVEPLQGHG</sequence>
<evidence type="ECO:0000256" key="10">
    <source>
        <dbReference type="NCBIfam" id="TIGR02408"/>
    </source>
</evidence>
<dbReference type="Pfam" id="PF05721">
    <property type="entry name" value="PhyH"/>
    <property type="match status" value="1"/>
</dbReference>
<comment type="function">
    <text evidence="2">Involved in the biosynthesis of 5-hydroxyectoine, called compatible solute, which helps organisms to survive extreme osmotic stress by acting as a highly soluble organic osmolyte. Catalyzes the 2-oxoglutarate-dependent selective hydroxylation of L-ectoine to yield (4S,5S)-5-hydroxyectoine.</text>
</comment>
<evidence type="ECO:0000256" key="8">
    <source>
        <dbReference type="ARBA" id="ARBA00023004"/>
    </source>
</evidence>
<evidence type="ECO:0000313" key="12">
    <source>
        <dbReference type="Proteomes" id="UP000463138"/>
    </source>
</evidence>
<dbReference type="PANTHER" id="PTHR20883:SF48">
    <property type="entry name" value="ECTOINE DIOXYGENASE"/>
    <property type="match status" value="1"/>
</dbReference>
<evidence type="ECO:0000256" key="1">
    <source>
        <dbReference type="ARBA" id="ARBA00001954"/>
    </source>
</evidence>
<dbReference type="AlphaFoldDB" id="A0A7V7GW87"/>
<dbReference type="EMBL" id="QOVF01000001">
    <property type="protein sequence ID" value="KAA0696527.1"/>
    <property type="molecule type" value="Genomic_DNA"/>
</dbReference>